<evidence type="ECO:0000313" key="2">
    <source>
        <dbReference type="Proteomes" id="UP000821845"/>
    </source>
</evidence>
<gene>
    <name evidence="1" type="ORF">HPB50_015967</name>
</gene>
<accession>A0ACB7TNG2</accession>
<proteinExistence type="predicted"/>
<name>A0ACB7TNG2_HYAAI</name>
<sequence length="423" mass="45450">MRGLRDGIKPEEEDGDQDKDGGSLYYNYLLGMPLWSLTRERKDDLLRKRDEKRDELEALRRKTPENLWEEDLVAFLAKLDEVEQAQRDEENSTAVKTIKGSKGGRAKVAAPKKTESETMPSAFAERVVPKIEWEAKAKVAGARRGPKKVANEPTADGQGDDGNDAASTGRTSHDGPKRAAASASIKAPQRKRGGATKGKPSKAKKKKNSWSGSDTSEGEEPFMSLGSDDDSKPVAGPSSAARGRRTKEGAAPKETDAAQIKTDGRGARGKQAVLRDCSPAPSFWLDAKSGGFAFLGPKHASRGAQTTHRNGRAPRTDKLPRGGGRLSGWEGNSAAFFLALFFFPYIYGDPQATHRREKDPAEHGAFRIPPCSPASRSPASLSRNPVFPLASSHRALTLAAALTTAAAVSASPLGGPLLPLWFV</sequence>
<organism evidence="1 2">
    <name type="scientific">Hyalomma asiaticum</name>
    <name type="common">Tick</name>
    <dbReference type="NCBI Taxonomy" id="266040"/>
    <lineage>
        <taxon>Eukaryota</taxon>
        <taxon>Metazoa</taxon>
        <taxon>Ecdysozoa</taxon>
        <taxon>Arthropoda</taxon>
        <taxon>Chelicerata</taxon>
        <taxon>Arachnida</taxon>
        <taxon>Acari</taxon>
        <taxon>Parasitiformes</taxon>
        <taxon>Ixodida</taxon>
        <taxon>Ixodoidea</taxon>
        <taxon>Ixodidae</taxon>
        <taxon>Hyalomminae</taxon>
        <taxon>Hyalomma</taxon>
    </lineage>
</organism>
<comment type="caution">
    <text evidence="1">The sequence shown here is derived from an EMBL/GenBank/DDBJ whole genome shotgun (WGS) entry which is preliminary data.</text>
</comment>
<protein>
    <submittedName>
        <fullName evidence="1">Uncharacterized protein</fullName>
    </submittedName>
</protein>
<keyword evidence="2" id="KW-1185">Reference proteome</keyword>
<evidence type="ECO:0000313" key="1">
    <source>
        <dbReference type="EMBL" id="KAH6946897.1"/>
    </source>
</evidence>
<dbReference type="EMBL" id="CM023481">
    <property type="protein sequence ID" value="KAH6946897.1"/>
    <property type="molecule type" value="Genomic_DNA"/>
</dbReference>
<reference evidence="1" key="1">
    <citation type="submission" date="2020-05" db="EMBL/GenBank/DDBJ databases">
        <title>Large-scale comparative analyses of tick genomes elucidate their genetic diversity and vector capacities.</title>
        <authorList>
            <person name="Jia N."/>
            <person name="Wang J."/>
            <person name="Shi W."/>
            <person name="Du L."/>
            <person name="Sun Y."/>
            <person name="Zhan W."/>
            <person name="Jiang J."/>
            <person name="Wang Q."/>
            <person name="Zhang B."/>
            <person name="Ji P."/>
            <person name="Sakyi L.B."/>
            <person name="Cui X."/>
            <person name="Yuan T."/>
            <person name="Jiang B."/>
            <person name="Yang W."/>
            <person name="Lam T.T.-Y."/>
            <person name="Chang Q."/>
            <person name="Ding S."/>
            <person name="Wang X."/>
            <person name="Zhu J."/>
            <person name="Ruan X."/>
            <person name="Zhao L."/>
            <person name="Wei J."/>
            <person name="Que T."/>
            <person name="Du C."/>
            <person name="Cheng J."/>
            <person name="Dai P."/>
            <person name="Han X."/>
            <person name="Huang E."/>
            <person name="Gao Y."/>
            <person name="Liu J."/>
            <person name="Shao H."/>
            <person name="Ye R."/>
            <person name="Li L."/>
            <person name="Wei W."/>
            <person name="Wang X."/>
            <person name="Wang C."/>
            <person name="Yang T."/>
            <person name="Huo Q."/>
            <person name="Li W."/>
            <person name="Guo W."/>
            <person name="Chen H."/>
            <person name="Zhou L."/>
            <person name="Ni X."/>
            <person name="Tian J."/>
            <person name="Zhou Y."/>
            <person name="Sheng Y."/>
            <person name="Liu T."/>
            <person name="Pan Y."/>
            <person name="Xia L."/>
            <person name="Li J."/>
            <person name="Zhao F."/>
            <person name="Cao W."/>
        </authorList>
    </citation>
    <scope>NUCLEOTIDE SEQUENCE</scope>
    <source>
        <strain evidence="1">Hyas-2018</strain>
    </source>
</reference>
<dbReference type="Proteomes" id="UP000821845">
    <property type="component" value="Chromosome 1"/>
</dbReference>